<accession>A0A836D9H6</accession>
<dbReference type="EMBL" id="JAEMGP010000001">
    <property type="protein sequence ID" value="KAG5214492.1"/>
    <property type="molecule type" value="Genomic_DNA"/>
</dbReference>
<organism evidence="2 3">
    <name type="scientific">Ovis aries</name>
    <name type="common">Sheep</name>
    <dbReference type="NCBI Taxonomy" id="9940"/>
    <lineage>
        <taxon>Eukaryota</taxon>
        <taxon>Metazoa</taxon>
        <taxon>Chordata</taxon>
        <taxon>Craniata</taxon>
        <taxon>Vertebrata</taxon>
        <taxon>Euteleostomi</taxon>
        <taxon>Mammalia</taxon>
        <taxon>Eutheria</taxon>
        <taxon>Laurasiatheria</taxon>
        <taxon>Artiodactyla</taxon>
        <taxon>Ruminantia</taxon>
        <taxon>Pecora</taxon>
        <taxon>Bovidae</taxon>
        <taxon>Caprinae</taxon>
        <taxon>Ovis</taxon>
    </lineage>
</organism>
<evidence type="ECO:0000256" key="1">
    <source>
        <dbReference type="SAM" id="MobiDB-lite"/>
    </source>
</evidence>
<feature type="region of interest" description="Disordered" evidence="1">
    <location>
        <begin position="1"/>
        <end position="66"/>
    </location>
</feature>
<sequence>MPSTSSGERGDPHPHPVLSESGSGGLREERRVIPGRCTTCGPPHPAPPPNPQGLFPGDRRAEAQSLPLVSSEFGVVAAETKTLSPVVPSGSSPAWTQRGR</sequence>
<reference evidence="2 3" key="1">
    <citation type="submission" date="2020-12" db="EMBL/GenBank/DDBJ databases">
        <title>De novo assembly of Tibetan sheep genome.</title>
        <authorList>
            <person name="Li X."/>
        </authorList>
    </citation>
    <scope>NUCLEOTIDE SEQUENCE [LARGE SCALE GENOMIC DNA]</scope>
    <source>
        <tissue evidence="2">Heart</tissue>
    </source>
</reference>
<dbReference type="AlphaFoldDB" id="A0A836D9H6"/>
<evidence type="ECO:0000313" key="2">
    <source>
        <dbReference type="EMBL" id="KAG5214492.1"/>
    </source>
</evidence>
<feature type="compositionally biased region" description="Pro residues" evidence="1">
    <location>
        <begin position="42"/>
        <end position="51"/>
    </location>
</feature>
<comment type="caution">
    <text evidence="2">The sequence shown here is derived from an EMBL/GenBank/DDBJ whole genome shotgun (WGS) entry which is preliminary data.</text>
</comment>
<dbReference type="Proteomes" id="UP000664991">
    <property type="component" value="Unassembled WGS sequence"/>
</dbReference>
<protein>
    <submittedName>
        <fullName evidence="2">Uncharacterized protein</fullName>
    </submittedName>
</protein>
<gene>
    <name evidence="2" type="ORF">JEQ12_000068</name>
</gene>
<proteinExistence type="predicted"/>
<evidence type="ECO:0000313" key="3">
    <source>
        <dbReference type="Proteomes" id="UP000664991"/>
    </source>
</evidence>
<name>A0A836D9H6_SHEEP</name>